<keyword evidence="4" id="KW-1185">Reference proteome</keyword>
<name>A0A6N8HZ09_9FIRM</name>
<dbReference type="GO" id="GO:0000164">
    <property type="term" value="C:protein phosphatase type 1 complex"/>
    <property type="evidence" value="ECO:0007669"/>
    <property type="project" value="TreeGrafter"/>
</dbReference>
<dbReference type="InterPro" id="IPR038175">
    <property type="entry name" value="CBM21_dom_sf"/>
</dbReference>
<accession>A0A6N8HZ09</accession>
<gene>
    <name evidence="3" type="ORF">CAFE_12580</name>
</gene>
<feature type="signal peptide" evidence="1">
    <location>
        <begin position="1"/>
        <end position="34"/>
    </location>
</feature>
<dbReference type="OrthoDB" id="9812537at2"/>
<feature type="chain" id="PRO_5038905612" evidence="1">
    <location>
        <begin position="35"/>
        <end position="243"/>
    </location>
</feature>
<protein>
    <submittedName>
        <fullName evidence="3">Carbohydrate/starch-binding protein</fullName>
    </submittedName>
</protein>
<dbReference type="PROSITE" id="PS51159">
    <property type="entry name" value="CBM21"/>
    <property type="match status" value="2"/>
</dbReference>
<dbReference type="GO" id="GO:0008157">
    <property type="term" value="F:protein phosphatase 1 binding"/>
    <property type="evidence" value="ECO:0007669"/>
    <property type="project" value="TreeGrafter"/>
</dbReference>
<dbReference type="GO" id="GO:0005979">
    <property type="term" value="P:regulation of glycogen biosynthetic process"/>
    <property type="evidence" value="ECO:0007669"/>
    <property type="project" value="TreeGrafter"/>
</dbReference>
<reference evidence="3 4" key="1">
    <citation type="submission" date="2019-09" db="EMBL/GenBank/DDBJ databases">
        <title>Genome sequence of Clostridium sp. EA1.</title>
        <authorList>
            <person name="Poehlein A."/>
            <person name="Bengelsdorf F.R."/>
            <person name="Daniel R."/>
        </authorList>
    </citation>
    <scope>NUCLEOTIDE SEQUENCE [LARGE SCALE GENOMIC DNA]</scope>
    <source>
        <strain evidence="3 4">EA1</strain>
    </source>
</reference>
<evidence type="ECO:0000313" key="4">
    <source>
        <dbReference type="Proteomes" id="UP000469440"/>
    </source>
</evidence>
<proteinExistence type="predicted"/>
<evidence type="ECO:0000256" key="1">
    <source>
        <dbReference type="SAM" id="SignalP"/>
    </source>
</evidence>
<dbReference type="GO" id="GO:2001069">
    <property type="term" value="F:glycogen binding"/>
    <property type="evidence" value="ECO:0007669"/>
    <property type="project" value="TreeGrafter"/>
</dbReference>
<evidence type="ECO:0000313" key="3">
    <source>
        <dbReference type="EMBL" id="MVB10563.1"/>
    </source>
</evidence>
<organism evidence="3 4">
    <name type="scientific">Caproicibacter fermentans</name>
    <dbReference type="NCBI Taxonomy" id="2576756"/>
    <lineage>
        <taxon>Bacteria</taxon>
        <taxon>Bacillati</taxon>
        <taxon>Bacillota</taxon>
        <taxon>Clostridia</taxon>
        <taxon>Eubacteriales</taxon>
        <taxon>Acutalibacteraceae</taxon>
        <taxon>Caproicibacter</taxon>
    </lineage>
</organism>
<keyword evidence="1" id="KW-0732">Signal</keyword>
<comment type="caution">
    <text evidence="3">The sequence shown here is derived from an EMBL/GenBank/DDBJ whole genome shotgun (WGS) entry which is preliminary data.</text>
</comment>
<feature type="domain" description="CBM21" evidence="2">
    <location>
        <begin position="32"/>
        <end position="140"/>
    </location>
</feature>
<dbReference type="RefSeq" id="WP_156990137.1">
    <property type="nucleotide sequence ID" value="NZ_VWXL01000046.1"/>
</dbReference>
<dbReference type="PANTHER" id="PTHR12307">
    <property type="entry name" value="PROTEIN PHOSPHATASE 1 REGULATORY SUBUNIT"/>
    <property type="match status" value="1"/>
</dbReference>
<dbReference type="Pfam" id="PF03370">
    <property type="entry name" value="CBM_21"/>
    <property type="match status" value="2"/>
</dbReference>
<dbReference type="Proteomes" id="UP000469440">
    <property type="component" value="Unassembled WGS sequence"/>
</dbReference>
<dbReference type="InterPro" id="IPR005036">
    <property type="entry name" value="CBM21_dom"/>
</dbReference>
<evidence type="ECO:0000259" key="2">
    <source>
        <dbReference type="PROSITE" id="PS51159"/>
    </source>
</evidence>
<dbReference type="AlphaFoldDB" id="A0A6N8HZ09"/>
<feature type="domain" description="CBM21" evidence="2">
    <location>
        <begin position="139"/>
        <end position="243"/>
    </location>
</feature>
<sequence length="243" mass="27290">MPRSKHLSRAICFALSFCFMFSAVFCLSSAKAYASTDPNVQLLYAQRDEPGEAAYGGYLGFIDVKNLAYQKNVTVHYTTDGNSWKDVSAQYLKNDPEDPQYDVWEFSIFAPSSPVTFAIKYEVNGQTYWDNNNGNNYTLSPTDPIVLEKCALKTAQLKEGSPTAIFLKNLGYEKTVLVKYTTDNWATTNSANASYEKTLPGNVEQWSIPSDLPHGSNVKYFVSYTVNGITYIDNNFGENYTNY</sequence>
<dbReference type="Gene3D" id="2.60.40.2440">
    <property type="entry name" value="Carbohydrate binding type-21 domain"/>
    <property type="match status" value="2"/>
</dbReference>
<dbReference type="PANTHER" id="PTHR12307:SF36">
    <property type="entry name" value="GLYCOGEN-BINDING SUBUNIT 76A"/>
    <property type="match status" value="1"/>
</dbReference>
<dbReference type="EMBL" id="VWXL01000046">
    <property type="protein sequence ID" value="MVB10563.1"/>
    <property type="molecule type" value="Genomic_DNA"/>
</dbReference>
<dbReference type="InterPro" id="IPR050782">
    <property type="entry name" value="PP1_regulatory_subunit_3"/>
</dbReference>